<name>A0A5C4J370_9ACTN</name>
<dbReference type="EMBL" id="VCKW01000228">
    <property type="protein sequence ID" value="TMQ91209.1"/>
    <property type="molecule type" value="Genomic_DNA"/>
</dbReference>
<comment type="caution">
    <text evidence="1">The sequence shown here is derived from an EMBL/GenBank/DDBJ whole genome shotgun (WGS) entry which is preliminary data.</text>
</comment>
<evidence type="ECO:0000313" key="2">
    <source>
        <dbReference type="Proteomes" id="UP000309174"/>
    </source>
</evidence>
<protein>
    <submittedName>
        <fullName evidence="1">Uncharacterized protein</fullName>
    </submittedName>
</protein>
<proteinExistence type="predicted"/>
<accession>A0A5C4J370</accession>
<dbReference type="RefSeq" id="WP_138648938.1">
    <property type="nucleotide sequence ID" value="NZ_VCKW01000228.1"/>
</dbReference>
<sequence>MTPAVITLYRDLPGKDVDELLSLLDEAGIDAEVGPPHVRMGGAVEATVQILVQVSLENLGGILITAAGARLWKALRGLFDRDDEEGTGDRDEIVAVIVDPATGDRVELTRGALRQSSLPDLLDLVNGRPGDRPPLVIVWNETSGTWHIYEPPQLLL</sequence>
<evidence type="ECO:0000313" key="1">
    <source>
        <dbReference type="EMBL" id="TMQ91209.1"/>
    </source>
</evidence>
<dbReference type="Proteomes" id="UP000309174">
    <property type="component" value="Unassembled WGS sequence"/>
</dbReference>
<organism evidence="1 2">
    <name type="scientific">Actinomadura soli</name>
    <dbReference type="NCBI Taxonomy" id="2508997"/>
    <lineage>
        <taxon>Bacteria</taxon>
        <taxon>Bacillati</taxon>
        <taxon>Actinomycetota</taxon>
        <taxon>Actinomycetes</taxon>
        <taxon>Streptosporangiales</taxon>
        <taxon>Thermomonosporaceae</taxon>
        <taxon>Actinomadura</taxon>
    </lineage>
</organism>
<reference evidence="1 2" key="1">
    <citation type="submission" date="2019-05" db="EMBL/GenBank/DDBJ databases">
        <title>Draft genome sequence of Actinomadura sp. 14C53.</title>
        <authorList>
            <person name="Saricaoglu S."/>
            <person name="Isik K."/>
        </authorList>
    </citation>
    <scope>NUCLEOTIDE SEQUENCE [LARGE SCALE GENOMIC DNA]</scope>
    <source>
        <strain evidence="1 2">14C53</strain>
    </source>
</reference>
<gene>
    <name evidence="1" type="ORF">ETD83_31980</name>
</gene>
<dbReference type="AlphaFoldDB" id="A0A5C4J370"/>
<keyword evidence="2" id="KW-1185">Reference proteome</keyword>